<accession>A0ABQ2L8F3</accession>
<keyword evidence="3" id="KW-0804">Transcription</keyword>
<gene>
    <name evidence="5" type="ORF">GCM10010969_30000</name>
</gene>
<keyword evidence="1" id="KW-0805">Transcription regulation</keyword>
<dbReference type="RefSeq" id="WP_018977894.1">
    <property type="nucleotide sequence ID" value="NZ_BMLN01000009.1"/>
</dbReference>
<name>A0ABQ2L8F3_9BACL</name>
<feature type="domain" description="HTH araC/xylS-type" evidence="4">
    <location>
        <begin position="188"/>
        <end position="294"/>
    </location>
</feature>
<keyword evidence="2" id="KW-0238">DNA-binding</keyword>
<dbReference type="PROSITE" id="PS01124">
    <property type="entry name" value="HTH_ARAC_FAMILY_2"/>
    <property type="match status" value="1"/>
</dbReference>
<dbReference type="Pfam" id="PF20240">
    <property type="entry name" value="DUF6597"/>
    <property type="match status" value="1"/>
</dbReference>
<evidence type="ECO:0000256" key="3">
    <source>
        <dbReference type="ARBA" id="ARBA00023163"/>
    </source>
</evidence>
<dbReference type="Proteomes" id="UP000606653">
    <property type="component" value="Unassembled WGS sequence"/>
</dbReference>
<reference evidence="6" key="1">
    <citation type="journal article" date="2019" name="Int. J. Syst. Evol. Microbiol.">
        <title>The Global Catalogue of Microorganisms (GCM) 10K type strain sequencing project: providing services to taxonomists for standard genome sequencing and annotation.</title>
        <authorList>
            <consortium name="The Broad Institute Genomics Platform"/>
            <consortium name="The Broad Institute Genome Sequencing Center for Infectious Disease"/>
            <person name="Wu L."/>
            <person name="Ma J."/>
        </authorList>
    </citation>
    <scope>NUCLEOTIDE SEQUENCE [LARGE SCALE GENOMIC DNA]</scope>
    <source>
        <strain evidence="6">CGMCC 1.6964</strain>
    </source>
</reference>
<dbReference type="InterPro" id="IPR009057">
    <property type="entry name" value="Homeodomain-like_sf"/>
</dbReference>
<evidence type="ECO:0000313" key="5">
    <source>
        <dbReference type="EMBL" id="GGO04618.1"/>
    </source>
</evidence>
<evidence type="ECO:0000313" key="6">
    <source>
        <dbReference type="Proteomes" id="UP000606653"/>
    </source>
</evidence>
<comment type="caution">
    <text evidence="5">The sequence shown here is derived from an EMBL/GenBank/DDBJ whole genome shotgun (WGS) entry which is preliminary data.</text>
</comment>
<dbReference type="InterPro" id="IPR018060">
    <property type="entry name" value="HTH_AraC"/>
</dbReference>
<organism evidence="5 6">
    <name type="scientific">Saccharibacillus kuerlensis</name>
    <dbReference type="NCBI Taxonomy" id="459527"/>
    <lineage>
        <taxon>Bacteria</taxon>
        <taxon>Bacillati</taxon>
        <taxon>Bacillota</taxon>
        <taxon>Bacilli</taxon>
        <taxon>Bacillales</taxon>
        <taxon>Paenibacillaceae</taxon>
        <taxon>Saccharibacillus</taxon>
    </lineage>
</organism>
<dbReference type="InterPro" id="IPR050204">
    <property type="entry name" value="AraC_XylS_family_regulators"/>
</dbReference>
<dbReference type="Pfam" id="PF12833">
    <property type="entry name" value="HTH_18"/>
    <property type="match status" value="1"/>
</dbReference>
<sequence length="297" mass="33390">MTRDYGFSAQGTHLENDAQPVYAARSPFYDSSEPSLGVMNFSTGRQHFQLLRYDPASELSDFVRHYWTVEWDLTGTDSHVQEVVPNPCVNLVIERGRTGCFTPSTARFSKSLSGKGKVFGVKFRPGGFYPFLREPLSPLAGLPIPVERIITAAGSELEQAVHTQCSGDLVHMLDTLLLAANPRIDAETRLLHEMTARIAEDRELTKVVQLCECFGLEKRTLQRLFNCRVGLSPKWVIRLHRLQEAAHLLDQSREAGRRPSLLQLSHELGYYDQTHFIKDFKTVVGVTPEAYVLGSQA</sequence>
<dbReference type="PANTHER" id="PTHR46796:SF13">
    <property type="entry name" value="HTH-TYPE TRANSCRIPTIONAL ACTIVATOR RHAS"/>
    <property type="match status" value="1"/>
</dbReference>
<keyword evidence="6" id="KW-1185">Reference proteome</keyword>
<dbReference type="SMART" id="SM00342">
    <property type="entry name" value="HTH_ARAC"/>
    <property type="match status" value="1"/>
</dbReference>
<protein>
    <submittedName>
        <fullName evidence="5">AraC family transcriptional regulator</fullName>
    </submittedName>
</protein>
<dbReference type="SUPFAM" id="SSF46689">
    <property type="entry name" value="Homeodomain-like"/>
    <property type="match status" value="1"/>
</dbReference>
<proteinExistence type="predicted"/>
<evidence type="ECO:0000256" key="2">
    <source>
        <dbReference type="ARBA" id="ARBA00023125"/>
    </source>
</evidence>
<evidence type="ECO:0000256" key="1">
    <source>
        <dbReference type="ARBA" id="ARBA00023015"/>
    </source>
</evidence>
<dbReference type="InterPro" id="IPR046532">
    <property type="entry name" value="DUF6597"/>
</dbReference>
<evidence type="ECO:0000259" key="4">
    <source>
        <dbReference type="PROSITE" id="PS01124"/>
    </source>
</evidence>
<dbReference type="Gene3D" id="1.10.10.60">
    <property type="entry name" value="Homeodomain-like"/>
    <property type="match status" value="1"/>
</dbReference>
<dbReference type="PANTHER" id="PTHR46796">
    <property type="entry name" value="HTH-TYPE TRANSCRIPTIONAL ACTIVATOR RHAS-RELATED"/>
    <property type="match status" value="1"/>
</dbReference>
<dbReference type="EMBL" id="BMLN01000009">
    <property type="protein sequence ID" value="GGO04618.1"/>
    <property type="molecule type" value="Genomic_DNA"/>
</dbReference>